<dbReference type="PATRIC" id="fig|1188261.3.peg.4014"/>
<comment type="caution">
    <text evidence="2">The sequence shown here is derived from an EMBL/GenBank/DDBJ whole genome shotgun (WGS) entry which is preliminary data.</text>
</comment>
<keyword evidence="1" id="KW-0472">Membrane</keyword>
<sequence length="78" mass="9628">MILIFFLISIFNKFLFGRWSLWNFVREFGLMILVFGVKFKKYLNDMLYLECFIILIFDKLKIVFNKRYLNMWIGEIVL</sequence>
<dbReference type="AlphaFoldDB" id="U6SJL6"/>
<dbReference type="EMBL" id="ATAE01000081">
    <property type="protein sequence ID" value="ERN51130.1"/>
    <property type="molecule type" value="Genomic_DNA"/>
</dbReference>
<keyword evidence="1" id="KW-1133">Transmembrane helix</keyword>
<accession>U6SJL6</accession>
<evidence type="ECO:0000256" key="1">
    <source>
        <dbReference type="SAM" id="Phobius"/>
    </source>
</evidence>
<reference evidence="2 3" key="1">
    <citation type="journal article" date="2013" name="Genome Announc.">
        <title>Genome Sequence of the Extreme Obligate Alkaliphile Bacillus marmarensis Strain DSM 21297.</title>
        <authorList>
            <person name="Wernick D.G."/>
            <person name="Choi K.Y."/>
            <person name="Tat C.A."/>
            <person name="Lafontaine Rivera J.G."/>
            <person name="Liao J.C."/>
        </authorList>
    </citation>
    <scope>NUCLEOTIDE SEQUENCE [LARGE SCALE GENOMIC DNA]</scope>
    <source>
        <strain evidence="2 3">DSM 21297</strain>
    </source>
</reference>
<protein>
    <submittedName>
        <fullName evidence="2">Uncharacterized protein</fullName>
    </submittedName>
</protein>
<organism evidence="2 3">
    <name type="scientific">Alkalihalophilus marmarensis DSM 21297</name>
    <dbReference type="NCBI Taxonomy" id="1188261"/>
    <lineage>
        <taxon>Bacteria</taxon>
        <taxon>Bacillati</taxon>
        <taxon>Bacillota</taxon>
        <taxon>Bacilli</taxon>
        <taxon>Bacillales</taxon>
        <taxon>Bacillaceae</taxon>
        <taxon>Alkalihalophilus</taxon>
    </lineage>
</organism>
<gene>
    <name evidence="2" type="ORF">A33I_20930</name>
</gene>
<feature type="transmembrane region" description="Helical" evidence="1">
    <location>
        <begin position="21"/>
        <end position="40"/>
    </location>
</feature>
<evidence type="ECO:0000313" key="3">
    <source>
        <dbReference type="Proteomes" id="UP000017170"/>
    </source>
</evidence>
<evidence type="ECO:0000313" key="2">
    <source>
        <dbReference type="EMBL" id="ERN51130.1"/>
    </source>
</evidence>
<proteinExistence type="predicted"/>
<name>U6SJL6_9BACI</name>
<keyword evidence="3" id="KW-1185">Reference proteome</keyword>
<keyword evidence="1" id="KW-0812">Transmembrane</keyword>
<dbReference type="Proteomes" id="UP000017170">
    <property type="component" value="Unassembled WGS sequence"/>
</dbReference>